<sequence length="62" mass="6802">MWMRSTYDDGSLLGRLVRIGIRQVREKLCPFDVQSIDGGLSSDKLAASRSRPGLFLSSTGIS</sequence>
<reference evidence="1 2" key="1">
    <citation type="submission" date="2023-01" db="EMBL/GenBank/DDBJ databases">
        <title>Analysis of 21 Apiospora genomes using comparative genomics revels a genus with tremendous synthesis potential of carbohydrate active enzymes and secondary metabolites.</title>
        <authorList>
            <person name="Sorensen T."/>
        </authorList>
    </citation>
    <scope>NUCLEOTIDE SEQUENCE [LARGE SCALE GENOMIC DNA]</scope>
    <source>
        <strain evidence="1 2">CBS 114990</strain>
    </source>
</reference>
<comment type="caution">
    <text evidence="1">The sequence shown here is derived from an EMBL/GenBank/DDBJ whole genome shotgun (WGS) entry which is preliminary data.</text>
</comment>
<dbReference type="GeneID" id="92037960"/>
<protein>
    <submittedName>
        <fullName evidence="1">Uncharacterized protein</fullName>
    </submittedName>
</protein>
<keyword evidence="2" id="KW-1185">Reference proteome</keyword>
<evidence type="ECO:0000313" key="2">
    <source>
        <dbReference type="Proteomes" id="UP001433268"/>
    </source>
</evidence>
<dbReference type="EMBL" id="JAQQWN010000002">
    <property type="protein sequence ID" value="KAK8093900.1"/>
    <property type="molecule type" value="Genomic_DNA"/>
</dbReference>
<gene>
    <name evidence="1" type="ORF">PG997_000585</name>
</gene>
<dbReference type="Proteomes" id="UP001433268">
    <property type="component" value="Unassembled WGS sequence"/>
</dbReference>
<organism evidence="1 2">
    <name type="scientific">Apiospora hydei</name>
    <dbReference type="NCBI Taxonomy" id="1337664"/>
    <lineage>
        <taxon>Eukaryota</taxon>
        <taxon>Fungi</taxon>
        <taxon>Dikarya</taxon>
        <taxon>Ascomycota</taxon>
        <taxon>Pezizomycotina</taxon>
        <taxon>Sordariomycetes</taxon>
        <taxon>Xylariomycetidae</taxon>
        <taxon>Amphisphaeriales</taxon>
        <taxon>Apiosporaceae</taxon>
        <taxon>Apiospora</taxon>
    </lineage>
</organism>
<dbReference type="RefSeq" id="XP_066674673.1">
    <property type="nucleotide sequence ID" value="XM_066804900.1"/>
</dbReference>
<evidence type="ECO:0000313" key="1">
    <source>
        <dbReference type="EMBL" id="KAK8093900.1"/>
    </source>
</evidence>
<accession>A0ABR1XB76</accession>
<proteinExistence type="predicted"/>
<name>A0ABR1XB76_9PEZI</name>